<dbReference type="GO" id="GO:0000981">
    <property type="term" value="F:DNA-binding transcription factor activity, RNA polymerase II-specific"/>
    <property type="evidence" value="ECO:0007669"/>
    <property type="project" value="TreeGrafter"/>
</dbReference>
<dbReference type="Pfam" id="PF00096">
    <property type="entry name" value="zf-C2H2"/>
    <property type="match status" value="3"/>
</dbReference>
<dbReference type="SUPFAM" id="SSF57667">
    <property type="entry name" value="beta-beta-alpha zinc fingers"/>
    <property type="match status" value="4"/>
</dbReference>
<keyword evidence="2" id="KW-0677">Repeat</keyword>
<feature type="domain" description="C2H2-type" evidence="6">
    <location>
        <begin position="211"/>
        <end position="239"/>
    </location>
</feature>
<gene>
    <name evidence="7" type="ORF">HERILL_LOCUS4329</name>
</gene>
<reference evidence="7 8" key="1">
    <citation type="submission" date="2020-11" db="EMBL/GenBank/DDBJ databases">
        <authorList>
            <person name="Wallbank WR R."/>
            <person name="Pardo Diaz C."/>
            <person name="Kozak K."/>
            <person name="Martin S."/>
            <person name="Jiggins C."/>
            <person name="Moest M."/>
            <person name="Warren A I."/>
            <person name="Generalovic N T."/>
            <person name="Byers J.R.P. K."/>
            <person name="Montejo-Kovacevich G."/>
            <person name="Yen C E."/>
        </authorList>
    </citation>
    <scope>NUCLEOTIDE SEQUENCE [LARGE SCALE GENOMIC DNA]</scope>
</reference>
<dbReference type="PROSITE" id="PS00028">
    <property type="entry name" value="ZINC_FINGER_C2H2_1"/>
    <property type="match status" value="4"/>
</dbReference>
<dbReference type="AlphaFoldDB" id="A0A7R8YR78"/>
<name>A0A7R8YR78_HERIL</name>
<evidence type="ECO:0000256" key="4">
    <source>
        <dbReference type="ARBA" id="ARBA00022833"/>
    </source>
</evidence>
<keyword evidence="8" id="KW-1185">Reference proteome</keyword>
<evidence type="ECO:0000313" key="8">
    <source>
        <dbReference type="Proteomes" id="UP000594454"/>
    </source>
</evidence>
<dbReference type="GO" id="GO:0005634">
    <property type="term" value="C:nucleus"/>
    <property type="evidence" value="ECO:0007669"/>
    <property type="project" value="TreeGrafter"/>
</dbReference>
<evidence type="ECO:0000259" key="6">
    <source>
        <dbReference type="PROSITE" id="PS50157"/>
    </source>
</evidence>
<dbReference type="SMART" id="SM00355">
    <property type="entry name" value="ZnF_C2H2"/>
    <property type="match status" value="7"/>
</dbReference>
<evidence type="ECO:0000256" key="1">
    <source>
        <dbReference type="ARBA" id="ARBA00022723"/>
    </source>
</evidence>
<dbReference type="Gene3D" id="3.40.1800.20">
    <property type="match status" value="1"/>
</dbReference>
<dbReference type="GO" id="GO:0000977">
    <property type="term" value="F:RNA polymerase II transcription regulatory region sequence-specific DNA binding"/>
    <property type="evidence" value="ECO:0007669"/>
    <property type="project" value="TreeGrafter"/>
</dbReference>
<dbReference type="SUPFAM" id="SSF57716">
    <property type="entry name" value="Glucocorticoid receptor-like (DNA-binding domain)"/>
    <property type="match status" value="1"/>
</dbReference>
<dbReference type="PANTHER" id="PTHR24379">
    <property type="entry name" value="KRAB AND ZINC FINGER DOMAIN-CONTAINING"/>
    <property type="match status" value="1"/>
</dbReference>
<dbReference type="InterPro" id="IPR013087">
    <property type="entry name" value="Znf_C2H2_type"/>
</dbReference>
<feature type="domain" description="C2H2-type" evidence="6">
    <location>
        <begin position="355"/>
        <end position="379"/>
    </location>
</feature>
<feature type="domain" description="C2H2-type" evidence="6">
    <location>
        <begin position="299"/>
        <end position="326"/>
    </location>
</feature>
<dbReference type="Proteomes" id="UP000594454">
    <property type="component" value="Chromosome 2"/>
</dbReference>
<dbReference type="PROSITE" id="PS50157">
    <property type="entry name" value="ZINC_FINGER_C2H2_2"/>
    <property type="match status" value="5"/>
</dbReference>
<evidence type="ECO:0000256" key="2">
    <source>
        <dbReference type="ARBA" id="ARBA00022737"/>
    </source>
</evidence>
<keyword evidence="4" id="KW-0862">Zinc</keyword>
<sequence length="408" mass="47523">MMSSLNEPIIDGKENLRAMEFLSNIANVKVAFEEEMPDQICYGCLKQIRRIHAFIAKCQKTDVVLTRFKETRDDLTKLKELEIFSIHSDSYQDGTEIKEVVIDQHPVLGTTPNGKYIDESLSEYPETILVTPDFYPEQLPDAVIKGEGFISEITSVASLNHSQLDTFTTLKRKRSDIEEPLICSICSETFNFKKHLKQHMKTAHSTIDQTVECDICHKVYKNKMCLRKHKLLLHTDEFIARSIDTAVQCPICFKFFDNFTSFTSHYQSHREFVCEYCSKTFRRASELVTHQESSQRGEFKCELCSKVLERESCLEAHMQSHEEKEEAECKVCFKGCENKLALQIHMQVIHGIDPYRCKICLKKFRTKMMLTEHIRCMHSENVYYVDAFDSLFNINANQQYLDMTRLVF</sequence>
<dbReference type="Gene3D" id="3.30.160.60">
    <property type="entry name" value="Classic Zinc Finger"/>
    <property type="match status" value="4"/>
</dbReference>
<accession>A0A7R8YR78</accession>
<feature type="domain" description="C2H2-type" evidence="6">
    <location>
        <begin position="181"/>
        <end position="209"/>
    </location>
</feature>
<organism evidence="7 8">
    <name type="scientific">Hermetia illucens</name>
    <name type="common">Black soldier fly</name>
    <dbReference type="NCBI Taxonomy" id="343691"/>
    <lineage>
        <taxon>Eukaryota</taxon>
        <taxon>Metazoa</taxon>
        <taxon>Ecdysozoa</taxon>
        <taxon>Arthropoda</taxon>
        <taxon>Hexapoda</taxon>
        <taxon>Insecta</taxon>
        <taxon>Pterygota</taxon>
        <taxon>Neoptera</taxon>
        <taxon>Endopterygota</taxon>
        <taxon>Diptera</taxon>
        <taxon>Brachycera</taxon>
        <taxon>Stratiomyomorpha</taxon>
        <taxon>Stratiomyidae</taxon>
        <taxon>Hermetiinae</taxon>
        <taxon>Hermetia</taxon>
    </lineage>
</organism>
<proteinExistence type="predicted"/>
<keyword evidence="3 5" id="KW-0863">Zinc-finger</keyword>
<evidence type="ECO:0000256" key="3">
    <source>
        <dbReference type="ARBA" id="ARBA00022771"/>
    </source>
</evidence>
<dbReference type="Pfam" id="PF13894">
    <property type="entry name" value="zf-C2H2_4"/>
    <property type="match status" value="1"/>
</dbReference>
<protein>
    <recommendedName>
        <fullName evidence="6">C2H2-type domain-containing protein</fullName>
    </recommendedName>
</protein>
<evidence type="ECO:0000313" key="7">
    <source>
        <dbReference type="EMBL" id="CAD7081210.1"/>
    </source>
</evidence>
<keyword evidence="1" id="KW-0479">Metal-binding</keyword>
<dbReference type="PANTHER" id="PTHR24379:SF127">
    <property type="entry name" value="BLOODY FINGERS-RELATED"/>
    <property type="match status" value="1"/>
</dbReference>
<evidence type="ECO:0000256" key="5">
    <source>
        <dbReference type="PROSITE-ProRule" id="PRU00042"/>
    </source>
</evidence>
<dbReference type="EMBL" id="LR899010">
    <property type="protein sequence ID" value="CAD7081210.1"/>
    <property type="molecule type" value="Genomic_DNA"/>
</dbReference>
<dbReference type="OrthoDB" id="6077919at2759"/>
<feature type="domain" description="C2H2-type" evidence="6">
    <location>
        <begin position="272"/>
        <end position="300"/>
    </location>
</feature>
<dbReference type="InParanoid" id="A0A7R8YR78"/>
<dbReference type="InterPro" id="IPR036236">
    <property type="entry name" value="Znf_C2H2_sf"/>
</dbReference>
<dbReference type="GO" id="GO:0008270">
    <property type="term" value="F:zinc ion binding"/>
    <property type="evidence" value="ECO:0007669"/>
    <property type="project" value="UniProtKB-KW"/>
</dbReference>